<dbReference type="InterPro" id="IPR038718">
    <property type="entry name" value="SNF2-like_sf"/>
</dbReference>
<evidence type="ECO:0000256" key="4">
    <source>
        <dbReference type="SAM" id="MobiDB-lite"/>
    </source>
</evidence>
<feature type="region of interest" description="Disordered" evidence="4">
    <location>
        <begin position="103"/>
        <end position="122"/>
    </location>
</feature>
<dbReference type="GO" id="GO:0005634">
    <property type="term" value="C:nucleus"/>
    <property type="evidence" value="ECO:0007669"/>
    <property type="project" value="TreeGrafter"/>
</dbReference>
<dbReference type="InterPro" id="IPR001650">
    <property type="entry name" value="Helicase_C-like"/>
</dbReference>
<dbReference type="GO" id="GO:0005524">
    <property type="term" value="F:ATP binding"/>
    <property type="evidence" value="ECO:0007669"/>
    <property type="project" value="UniProtKB-KW"/>
</dbReference>
<proteinExistence type="predicted"/>
<dbReference type="Proteomes" id="UP000270866">
    <property type="component" value="Chromosome 9"/>
</dbReference>
<evidence type="ECO:0000259" key="6">
    <source>
        <dbReference type="PROSITE" id="PS51194"/>
    </source>
</evidence>
<evidence type="ECO:0000259" key="5">
    <source>
        <dbReference type="PROSITE" id="PS51192"/>
    </source>
</evidence>
<keyword evidence="3" id="KW-0067">ATP-binding</keyword>
<keyword evidence="2" id="KW-0378">Hydrolase</keyword>
<feature type="domain" description="Helicase C-terminal" evidence="6">
    <location>
        <begin position="792"/>
        <end position="951"/>
    </location>
</feature>
<sequence length="960" mass="108439">MSRNRDVDDGECSGLTKRPRLYESSSCLEEVDSAISVAITQPIITSESCGMEGFVEQGWMDHELSFHTAPTSAEHDMDLPVLSPSILLETDDYEGGPRCEMTGTSHDVGPFEDSKTQPEFSHHSQIETTEVVCFGTVCDIIATYEQTGEEELPSSFVVYLDSASRFRTGTYKTVKGRIQPDHCSVIESLLEEESLNLHIICLLDQHHVSKKKRRLYPILPCSLNITVYGPFGLFEDIGNWFQDYDIFLQDPDICHMETKYCNPQRMSFNDFSLCPMVSEVISKSFIMTPKELPEPSDFMDILSSHVDLEETPQPSAIRAVLKRHQKQALTFMLSREEGWGFNQKYPDIWETVDTDSQRMFINTISRVCQPQEPPQFYGGIVADPMGLGKTLTMISLVAMDMELGKEMYAPFDDMPTDKPDIGATLVIVPPPILGTWEKQLHDHVDEGALNYRRHHGKLRLTDVSEMDTVNLVLTTYHTVAAEWKADRGRRESPLFSVRWKRIVLDEGHFIRNGNSNMAIAVCALEAISRWVVTGTPIQNRLGDLASLLKFIRVHPYNEPRRFETDISGLWKSGEDEEAVRRLKRLSACLLLRRAKSTINLPPRRDLVYTVDFSPEERTVYERIKQQTIVRIDEALGQEAGTRRSRGYVNMLQQIESLRLFSNLGLFYDSRHVKTGSQYLETEEWSNIAQRTFNSQRVMSSITCFQCASALGLADTLLDDTSPKTGIAQYTSCLRYICSDCVDKLRDLRQDLPCGHTPTCQSAPVSTSSIALEEIDSSAPPQLRNAAVAPPSKVRSLVDDIKLSPPSVKCVVFSTWRLTLDLIKASLDQQGINSIRFDGKVPQKDRQSVVEKFESNPNIRVMLLTLTCGAVGLTLTAASRAYLMEPHWNPTLEEQALARIHRLGQTQEVTTIRLYMRDSFEEQVMNIQESKKQLAGVLLSPHDSGYTDDNLGALERLRSLL</sequence>
<feature type="compositionally biased region" description="Basic and acidic residues" evidence="4">
    <location>
        <begin position="112"/>
        <end position="122"/>
    </location>
</feature>
<gene>
    <name evidence="7" type="ORF">BFJ65_g11548</name>
</gene>
<dbReference type="InterPro" id="IPR000330">
    <property type="entry name" value="SNF2_N"/>
</dbReference>
<evidence type="ECO:0000256" key="2">
    <source>
        <dbReference type="ARBA" id="ARBA00022801"/>
    </source>
</evidence>
<dbReference type="PROSITE" id="PS51192">
    <property type="entry name" value="HELICASE_ATP_BIND_1"/>
    <property type="match status" value="1"/>
</dbReference>
<evidence type="ECO:0000313" key="8">
    <source>
        <dbReference type="Proteomes" id="UP000270866"/>
    </source>
</evidence>
<dbReference type="SUPFAM" id="SSF52540">
    <property type="entry name" value="P-loop containing nucleoside triphosphate hydrolases"/>
    <property type="match status" value="2"/>
</dbReference>
<dbReference type="SMART" id="SM00490">
    <property type="entry name" value="HELICc"/>
    <property type="match status" value="1"/>
</dbReference>
<dbReference type="GO" id="GO:0006281">
    <property type="term" value="P:DNA repair"/>
    <property type="evidence" value="ECO:0007669"/>
    <property type="project" value="TreeGrafter"/>
</dbReference>
<dbReference type="Gene3D" id="3.40.50.300">
    <property type="entry name" value="P-loop containing nucleotide triphosphate hydrolases"/>
    <property type="match status" value="1"/>
</dbReference>
<dbReference type="InterPro" id="IPR049730">
    <property type="entry name" value="SNF2/RAD54-like_C"/>
</dbReference>
<evidence type="ECO:0000313" key="7">
    <source>
        <dbReference type="EMBL" id="RKK15004.1"/>
    </source>
</evidence>
<dbReference type="EMBL" id="MRCU01000007">
    <property type="protein sequence ID" value="RKK15004.1"/>
    <property type="molecule type" value="Genomic_DNA"/>
</dbReference>
<dbReference type="CDD" id="cd18793">
    <property type="entry name" value="SF2_C_SNF"/>
    <property type="match status" value="1"/>
</dbReference>
<feature type="domain" description="Helicase ATP-binding" evidence="5">
    <location>
        <begin position="370"/>
        <end position="554"/>
    </location>
</feature>
<dbReference type="PROSITE" id="PS51194">
    <property type="entry name" value="HELICASE_CTER"/>
    <property type="match status" value="1"/>
</dbReference>
<name>A0A3L6NB98_FUSOX</name>
<evidence type="ECO:0000256" key="3">
    <source>
        <dbReference type="ARBA" id="ARBA00022840"/>
    </source>
</evidence>
<evidence type="ECO:0000256" key="1">
    <source>
        <dbReference type="ARBA" id="ARBA00022741"/>
    </source>
</evidence>
<dbReference type="PANTHER" id="PTHR45626">
    <property type="entry name" value="TRANSCRIPTION TERMINATION FACTOR 2-RELATED"/>
    <property type="match status" value="1"/>
</dbReference>
<accession>A0A3L6NB98</accession>
<dbReference type="InterPro" id="IPR050628">
    <property type="entry name" value="SNF2_RAD54_helicase_TF"/>
</dbReference>
<dbReference type="InterPro" id="IPR027417">
    <property type="entry name" value="P-loop_NTPase"/>
</dbReference>
<dbReference type="GO" id="GO:0016787">
    <property type="term" value="F:hydrolase activity"/>
    <property type="evidence" value="ECO:0007669"/>
    <property type="project" value="UniProtKB-KW"/>
</dbReference>
<dbReference type="SMART" id="SM00487">
    <property type="entry name" value="DEXDc"/>
    <property type="match status" value="1"/>
</dbReference>
<organism evidence="7 8">
    <name type="scientific">Fusarium oxysporum f. sp. cepae</name>
    <dbReference type="NCBI Taxonomy" id="396571"/>
    <lineage>
        <taxon>Eukaryota</taxon>
        <taxon>Fungi</taxon>
        <taxon>Dikarya</taxon>
        <taxon>Ascomycota</taxon>
        <taxon>Pezizomycotina</taxon>
        <taxon>Sordariomycetes</taxon>
        <taxon>Hypocreomycetidae</taxon>
        <taxon>Hypocreales</taxon>
        <taxon>Nectriaceae</taxon>
        <taxon>Fusarium</taxon>
        <taxon>Fusarium oxysporum species complex</taxon>
    </lineage>
</organism>
<dbReference type="Gene3D" id="3.40.50.10810">
    <property type="entry name" value="Tandem AAA-ATPase domain"/>
    <property type="match status" value="1"/>
</dbReference>
<dbReference type="CDD" id="cd18008">
    <property type="entry name" value="DEXDc_SHPRH-like"/>
    <property type="match status" value="1"/>
</dbReference>
<comment type="caution">
    <text evidence="7">The sequence shown here is derived from an EMBL/GenBank/DDBJ whole genome shotgun (WGS) entry which is preliminary data.</text>
</comment>
<dbReference type="Pfam" id="PF00271">
    <property type="entry name" value="Helicase_C"/>
    <property type="match status" value="1"/>
</dbReference>
<dbReference type="PANTHER" id="PTHR45626:SF22">
    <property type="entry name" value="DNA REPAIR PROTEIN RAD5"/>
    <property type="match status" value="1"/>
</dbReference>
<dbReference type="InterPro" id="IPR014001">
    <property type="entry name" value="Helicase_ATP-bd"/>
</dbReference>
<keyword evidence="1" id="KW-0547">Nucleotide-binding</keyword>
<dbReference type="Pfam" id="PF00176">
    <property type="entry name" value="SNF2-rel_dom"/>
    <property type="match status" value="1"/>
</dbReference>
<reference evidence="7 8" key="1">
    <citation type="journal article" date="2018" name="Sci. Rep.">
        <title>Characterisation of pathogen-specific regions and novel effector candidates in Fusarium oxysporum f. sp. cepae.</title>
        <authorList>
            <person name="Armitage A.D."/>
            <person name="Taylor A."/>
            <person name="Sobczyk M.K."/>
            <person name="Baxter L."/>
            <person name="Greenfield B.P."/>
            <person name="Bates H.J."/>
            <person name="Wilson F."/>
            <person name="Jackson A.C."/>
            <person name="Ott S."/>
            <person name="Harrison R.J."/>
            <person name="Clarkson J.P."/>
        </authorList>
    </citation>
    <scope>NUCLEOTIDE SEQUENCE [LARGE SCALE GENOMIC DNA]</scope>
    <source>
        <strain evidence="7 8">FoC_Fus2</strain>
    </source>
</reference>
<protein>
    <submittedName>
        <fullName evidence="7">Uncharacterized protein</fullName>
    </submittedName>
</protein>
<dbReference type="GO" id="GO:0008094">
    <property type="term" value="F:ATP-dependent activity, acting on DNA"/>
    <property type="evidence" value="ECO:0007669"/>
    <property type="project" value="TreeGrafter"/>
</dbReference>
<dbReference type="AlphaFoldDB" id="A0A3L6NB98"/>